<gene>
    <name evidence="3" type="ORF">SDC9_42403</name>
</gene>
<dbReference type="InterPro" id="IPR036162">
    <property type="entry name" value="Resolvase-like_N_sf"/>
</dbReference>
<dbReference type="Gene3D" id="3.40.50.1390">
    <property type="entry name" value="Resolvase, N-terminal catalytic domain"/>
    <property type="match status" value="1"/>
</dbReference>
<proteinExistence type="predicted"/>
<organism evidence="3">
    <name type="scientific">bioreactor metagenome</name>
    <dbReference type="NCBI Taxonomy" id="1076179"/>
    <lineage>
        <taxon>unclassified sequences</taxon>
        <taxon>metagenomes</taxon>
        <taxon>ecological metagenomes</taxon>
    </lineage>
</organism>
<dbReference type="AlphaFoldDB" id="A0A644VXY5"/>
<dbReference type="Pfam" id="PF07508">
    <property type="entry name" value="Recombinase"/>
    <property type="match status" value="1"/>
</dbReference>
<protein>
    <submittedName>
        <fullName evidence="3">Uncharacterized protein</fullName>
    </submittedName>
</protein>
<feature type="domain" description="Recombinase" evidence="2">
    <location>
        <begin position="183"/>
        <end position="326"/>
    </location>
</feature>
<dbReference type="Pfam" id="PF00239">
    <property type="entry name" value="Resolvase"/>
    <property type="match status" value="1"/>
</dbReference>
<evidence type="ECO:0000259" key="2">
    <source>
        <dbReference type="PROSITE" id="PS51737"/>
    </source>
</evidence>
<dbReference type="PANTHER" id="PTHR30461:SF23">
    <property type="entry name" value="DNA RECOMBINASE-RELATED"/>
    <property type="match status" value="1"/>
</dbReference>
<dbReference type="InterPro" id="IPR011109">
    <property type="entry name" value="DNA_bind_recombinase_dom"/>
</dbReference>
<evidence type="ECO:0000313" key="3">
    <source>
        <dbReference type="EMBL" id="MPL96228.1"/>
    </source>
</evidence>
<name>A0A644VXY5_9ZZZZ</name>
<dbReference type="PROSITE" id="PS51737">
    <property type="entry name" value="RECOMBINASE_DNA_BIND"/>
    <property type="match status" value="1"/>
</dbReference>
<dbReference type="PANTHER" id="PTHR30461">
    <property type="entry name" value="DNA-INVERTASE FROM LAMBDOID PROPHAGE"/>
    <property type="match status" value="1"/>
</dbReference>
<dbReference type="Pfam" id="PF13408">
    <property type="entry name" value="Zn_ribbon_recom"/>
    <property type="match status" value="1"/>
</dbReference>
<comment type="caution">
    <text evidence="3">The sequence shown here is derived from an EMBL/GenBank/DDBJ whole genome shotgun (WGS) entry which is preliminary data.</text>
</comment>
<evidence type="ECO:0000259" key="1">
    <source>
        <dbReference type="PROSITE" id="PS51736"/>
    </source>
</evidence>
<dbReference type="EMBL" id="VSSQ01000501">
    <property type="protein sequence ID" value="MPL96228.1"/>
    <property type="molecule type" value="Genomic_DNA"/>
</dbReference>
<feature type="domain" description="Resolvase/invertase-type recombinase catalytic" evidence="1">
    <location>
        <begin position="24"/>
        <end position="175"/>
    </location>
</feature>
<sequence length="566" mass="64449">MARISRKKQNVISESQPEAIRTYNTALYVRLSVEDNGKESDSIESQIQIIEEYIAERPYLHKTAIFSDNGYTGTDFLRPEFMRMMEAVKDGLINCIIVKDLSRLGRNYIEAGEFIEKICPFYGLRFISVNDCYDTATATSNSQLTVSLANIVNDYYAKDISRKVTTAMQIKMENGDYIGNYAPHGYLKDPENKNRLIINPETAPVIQQIFEWRAEGVSYMGINAKLNDAGIPSPSQYKADHGIITNNNKKARRILWNKHVITDILSNSVYIGHLAQKKGSQCLYAGLPYHRTDADEWIIVKNTHEPLISEDLFNTVQSINQKVSETSKANSGKYDYLPKAINIYGKKLICADCGAVIKLHRSISTKKDRAYFTFKCPTYGEHGTIGCTDRKMRQSDLNETVLSVVKKQMDVFIDMEKALDQLLAMKKARLRQSGNSQKIAAIEKKLSNKKSVFSGMYAELKEGLLTQEEYTQTRSIISADIAALEQELSELKGVKVETEEQLLGNRKWKRYVEQYYNAEEMTAEMVDAFISEIRLNSNNTLEITLNYMDEFAEIMSTCERLRKEVA</sequence>
<dbReference type="GO" id="GO:0003677">
    <property type="term" value="F:DNA binding"/>
    <property type="evidence" value="ECO:0007669"/>
    <property type="project" value="InterPro"/>
</dbReference>
<dbReference type="InterPro" id="IPR038109">
    <property type="entry name" value="DNA_bind_recomb_sf"/>
</dbReference>
<dbReference type="InterPro" id="IPR050639">
    <property type="entry name" value="SSR_resolvase"/>
</dbReference>
<reference evidence="3" key="1">
    <citation type="submission" date="2019-08" db="EMBL/GenBank/DDBJ databases">
        <authorList>
            <person name="Kucharzyk K."/>
            <person name="Murdoch R.W."/>
            <person name="Higgins S."/>
            <person name="Loffler F."/>
        </authorList>
    </citation>
    <scope>NUCLEOTIDE SEQUENCE</scope>
</reference>
<dbReference type="InterPro" id="IPR025827">
    <property type="entry name" value="Zn_ribbon_recom_dom"/>
</dbReference>
<dbReference type="Gene3D" id="3.90.1750.20">
    <property type="entry name" value="Putative Large Serine Recombinase, Chain B, Domain 2"/>
    <property type="match status" value="1"/>
</dbReference>
<dbReference type="GO" id="GO:0000150">
    <property type="term" value="F:DNA strand exchange activity"/>
    <property type="evidence" value="ECO:0007669"/>
    <property type="project" value="InterPro"/>
</dbReference>
<dbReference type="PROSITE" id="PS51736">
    <property type="entry name" value="RECOMBINASES_3"/>
    <property type="match status" value="1"/>
</dbReference>
<dbReference type="InterPro" id="IPR006119">
    <property type="entry name" value="Resolv_N"/>
</dbReference>
<accession>A0A644VXY5</accession>
<dbReference type="SMART" id="SM00857">
    <property type="entry name" value="Resolvase"/>
    <property type="match status" value="1"/>
</dbReference>
<dbReference type="SUPFAM" id="SSF53041">
    <property type="entry name" value="Resolvase-like"/>
    <property type="match status" value="1"/>
</dbReference>